<protein>
    <submittedName>
        <fullName evidence="1">Uncharacterized protein</fullName>
    </submittedName>
</protein>
<proteinExistence type="predicted"/>
<dbReference type="SUPFAM" id="SSF51120">
    <property type="entry name" value="beta-Roll"/>
    <property type="match status" value="1"/>
</dbReference>
<dbReference type="RefSeq" id="WP_160860435.1">
    <property type="nucleotide sequence ID" value="NZ_WUMK01000006.1"/>
</dbReference>
<dbReference type="InterPro" id="IPR011049">
    <property type="entry name" value="Serralysin-like_metalloprot_C"/>
</dbReference>
<accession>A0A6N8SE75</accession>
<organism evidence="1 2">
    <name type="scientific">Shinella kummerowiae</name>
    <dbReference type="NCBI Taxonomy" id="417745"/>
    <lineage>
        <taxon>Bacteria</taxon>
        <taxon>Pseudomonadati</taxon>
        <taxon>Pseudomonadota</taxon>
        <taxon>Alphaproteobacteria</taxon>
        <taxon>Hyphomicrobiales</taxon>
        <taxon>Rhizobiaceae</taxon>
        <taxon>Shinella</taxon>
    </lineage>
</organism>
<dbReference type="Gene3D" id="2.160.20.160">
    <property type="match status" value="1"/>
</dbReference>
<dbReference type="Proteomes" id="UP000435802">
    <property type="component" value="Unassembled WGS sequence"/>
</dbReference>
<evidence type="ECO:0000313" key="1">
    <source>
        <dbReference type="EMBL" id="MXN46903.1"/>
    </source>
</evidence>
<keyword evidence="2" id="KW-1185">Reference proteome</keyword>
<name>A0A6N8SE75_9HYPH</name>
<reference evidence="1 2" key="1">
    <citation type="submission" date="2019-12" db="EMBL/GenBank/DDBJ databases">
        <title>Shinella kummerowiae sp. nov., a symbiotic bacterium isolated from root nodules of the herbal legume Kummerowia stipulacea.</title>
        <authorList>
            <person name="Gao J."/>
        </authorList>
    </citation>
    <scope>NUCLEOTIDE SEQUENCE [LARGE SCALE GENOMIC DNA]</scope>
    <source>
        <strain evidence="1 2">CCBAU 25048</strain>
    </source>
</reference>
<sequence>MSTITSNISRTLNGSTAFTVGSDTYTWSGRWLDMLSIWAPTDAPLRTVNLTLSSKSWGADVLRFAGNASVNITDATTGVGDSDRVYISHIALGTSATSTIVLKNAEVETLVGSGASQKVTIGYWASYIGLNRGDDTVTVVGNGEVGSMDLGRGNDRLTTTENAWVGSAYTGRGNDVVSLGAGGAHFIHMGQDADIIKISANSQGAVLHGGNGISDDLPGAKDSDTVDFSAFTIGVTIDLNGRRTVEGTHGEFVISNFENATGGKGKDTFIANDVANIFKGGTAADTFVFDTKTAAHGDKILDFSQTEKDRIDVSGMDANSLVSGEQAFTFIGTAAFSDKAGQLRYQLSSGDTIIQGDINGDGVRDFSIILDASVALKVGDFIL</sequence>
<gene>
    <name evidence="1" type="ORF">GR138_17050</name>
</gene>
<dbReference type="OrthoDB" id="8249199at2"/>
<dbReference type="Gene3D" id="2.150.10.10">
    <property type="entry name" value="Serralysin-like metalloprotease, C-terminal"/>
    <property type="match status" value="1"/>
</dbReference>
<dbReference type="PRINTS" id="PR00313">
    <property type="entry name" value="CABNDNGRPT"/>
</dbReference>
<dbReference type="AlphaFoldDB" id="A0A6N8SE75"/>
<comment type="caution">
    <text evidence="1">The sequence shown here is derived from an EMBL/GenBank/DDBJ whole genome shotgun (WGS) entry which is preliminary data.</text>
</comment>
<dbReference type="EMBL" id="WUMK01000006">
    <property type="protein sequence ID" value="MXN46903.1"/>
    <property type="molecule type" value="Genomic_DNA"/>
</dbReference>
<evidence type="ECO:0000313" key="2">
    <source>
        <dbReference type="Proteomes" id="UP000435802"/>
    </source>
</evidence>